<dbReference type="GO" id="GO:0005886">
    <property type="term" value="C:plasma membrane"/>
    <property type="evidence" value="ECO:0007669"/>
    <property type="project" value="UniProtKB-SubCell"/>
</dbReference>
<evidence type="ECO:0000313" key="17">
    <source>
        <dbReference type="EMBL" id="MCL9817535.1"/>
    </source>
</evidence>
<gene>
    <name evidence="17" type="ORF">AArcSt2_11320</name>
</gene>
<feature type="transmembrane region" description="Helical" evidence="14">
    <location>
        <begin position="846"/>
        <end position="864"/>
    </location>
</feature>
<evidence type="ECO:0000256" key="2">
    <source>
        <dbReference type="ARBA" id="ARBA00004237"/>
    </source>
</evidence>
<feature type="domain" description="DUF7827" evidence="16">
    <location>
        <begin position="352"/>
        <end position="468"/>
    </location>
</feature>
<evidence type="ECO:0000256" key="6">
    <source>
        <dbReference type="ARBA" id="ARBA00022525"/>
    </source>
</evidence>
<dbReference type="NCBIfam" id="TIGR04126">
    <property type="entry name" value="PGF_CTERM"/>
    <property type="match status" value="1"/>
</dbReference>
<feature type="compositionally biased region" description="Acidic residues" evidence="13">
    <location>
        <begin position="790"/>
        <end position="842"/>
    </location>
</feature>
<keyword evidence="10 14" id="KW-1133">Transmembrane helix</keyword>
<evidence type="ECO:0000256" key="10">
    <source>
        <dbReference type="ARBA" id="ARBA00022989"/>
    </source>
</evidence>
<dbReference type="NCBIfam" id="NF045517">
    <property type="entry name" value="halo_surf_dom"/>
    <property type="match status" value="1"/>
</dbReference>
<organism evidence="17 18">
    <name type="scientific">Natronocalculus amylovorans</name>
    <dbReference type="NCBI Taxonomy" id="2917812"/>
    <lineage>
        <taxon>Archaea</taxon>
        <taxon>Methanobacteriati</taxon>
        <taxon>Methanobacteriota</taxon>
        <taxon>Stenosarchaea group</taxon>
        <taxon>Halobacteria</taxon>
        <taxon>Halobacteriales</taxon>
        <taxon>Haloferacaceae</taxon>
        <taxon>Natronocalculus</taxon>
    </lineage>
</organism>
<sequence length="868" mass="93768">MTKKNTDYRTKGQAVFLAALMVLSMVAVPMAFAGGAAAAADDVSSVDVDDVKAGASADAQEVTFDIEFENDVEDSDTIEFDLSAAVDAGAVPFAADASTDNDNITVSSVDIDEDNVSAEIDYNGEDGENSAEVTLTLTHDLSDVDPALGVPVDFSNDDNSITGSTTFDVVGVDIGQTRAYQGQFITTDQADGDEEIELIRDFDDDNDFIDVTNADDGFAFFATDDLETSETYSFVNASGDEIDNIQITANRFSADWNDDSVDNQGETTTSVELDANRGTYDVHVTAEGLDNDDLDDIFGGNSEAFQTEDGILLESVNDGDFDADFDDIDAGDYEFEFDMTDTVADASSTITVEDGEDADVEFVEDTVDVAQGDIAEIDVTVEGGQETATLIIGEFDEDGYQAIIEIDDIDESEFTIEFNTYLAGTDGEGDIVSSEDAEVTLVNEDQTEQNDIDGILDVDDYDMYLNSGLFQDDYTIGDDDDVEDFIDDADEVGALFVNDRNVGGMNLWTASADNAGDIEDADDIADAIDAGSLTETDTIAFGDALVHQIELDGIGGFIAATEEEDLDEALLSLIQDEEVVDIVVEQTDETRQANRQAKTLNTSTLEASDLEVVYEGGELFVIFPELPTDEDNWDRERTPADGDEFTVDLEVTDQRILEVGDSQDTPFNTIDTDDEDALMIGSEFGVADRDAEFDVEDIDGDDYVTVEAEEDQEVTGTSNIAPGSEFNVRLNGEGDARFVKTVNDVVVQPDGTFSATFDFSDESVDDEFRAQIRQGSFDERPSADGLVVDADVEETETEEETETPEETEEPTETEEPETEEPETEEPETEAPADDDGDDETGDDTPGFGVIVALVALIGAAMLAVRRQN</sequence>
<evidence type="ECO:0000256" key="11">
    <source>
        <dbReference type="ARBA" id="ARBA00023136"/>
    </source>
</evidence>
<evidence type="ECO:0000256" key="13">
    <source>
        <dbReference type="SAM" id="MobiDB-lite"/>
    </source>
</evidence>
<keyword evidence="6" id="KW-0964">Secreted</keyword>
<dbReference type="NCBIfam" id="TIGR04207">
    <property type="entry name" value="halo_sig_pep"/>
    <property type="match status" value="1"/>
</dbReference>
<evidence type="ECO:0000313" key="18">
    <source>
        <dbReference type="Proteomes" id="UP001203207"/>
    </source>
</evidence>
<evidence type="ECO:0000256" key="14">
    <source>
        <dbReference type="SAM" id="Phobius"/>
    </source>
</evidence>
<evidence type="ECO:0000259" key="15">
    <source>
        <dbReference type="Pfam" id="PF18204"/>
    </source>
</evidence>
<comment type="caution">
    <text evidence="17">The sequence shown here is derived from an EMBL/GenBank/DDBJ whole genome shotgun (WGS) entry which is preliminary data.</text>
</comment>
<comment type="subcellular location">
    <subcellularLocation>
        <location evidence="1">Cell membrane</location>
    </subcellularLocation>
    <subcellularLocation>
        <location evidence="2">Secreted</location>
        <location evidence="2">Cell wall</location>
        <location evidence="2">S-layer</location>
    </subcellularLocation>
</comment>
<evidence type="ECO:0000259" key="16">
    <source>
        <dbReference type="Pfam" id="PF25162"/>
    </source>
</evidence>
<keyword evidence="4" id="KW-1003">Cell membrane</keyword>
<accession>A0AAE3FZ28</accession>
<evidence type="ECO:0000256" key="12">
    <source>
        <dbReference type="ARBA" id="ARBA00023180"/>
    </source>
</evidence>
<keyword evidence="11 14" id="KW-0472">Membrane</keyword>
<protein>
    <submittedName>
        <fullName evidence="17">PGF-CTERM sorting domain-containing protein</fullName>
    </submittedName>
</protein>
<dbReference type="EMBL" id="JAKRVX010000004">
    <property type="protein sequence ID" value="MCL9817535.1"/>
    <property type="molecule type" value="Genomic_DNA"/>
</dbReference>
<evidence type="ECO:0000256" key="1">
    <source>
        <dbReference type="ARBA" id="ARBA00004236"/>
    </source>
</evidence>
<keyword evidence="8 14" id="KW-0812">Transmembrane</keyword>
<keyword evidence="5" id="KW-0134">Cell wall</keyword>
<dbReference type="Pfam" id="PF18204">
    <property type="entry name" value="PGF-CTERM"/>
    <property type="match status" value="1"/>
</dbReference>
<name>A0AAE3FZ28_9EURY</name>
<keyword evidence="12" id="KW-0325">Glycoprotein</keyword>
<dbReference type="InterPro" id="IPR026452">
    <property type="entry name" value="Surf_glycop_sig_pep"/>
</dbReference>
<reference evidence="17" key="1">
    <citation type="journal article" date="2022" name="Syst. Appl. Microbiol.">
        <title>Natronocalculus amylovorans gen. nov., sp. nov., and Natranaeroarchaeum aerophilus sp. nov., dominant culturable amylolytic natronoarchaea from hypersaline soda lakes in southwestern Siberia.</title>
        <authorList>
            <person name="Sorokin D.Y."/>
            <person name="Elcheninov A.G."/>
            <person name="Khizhniak T.V."/>
            <person name="Koenen M."/>
            <person name="Bale N.J."/>
            <person name="Damste J.S.S."/>
            <person name="Kublanov I.V."/>
        </authorList>
    </citation>
    <scope>NUCLEOTIDE SEQUENCE</scope>
    <source>
        <strain evidence="17">AArc-St2</strain>
    </source>
</reference>
<dbReference type="InterPro" id="IPR026371">
    <property type="entry name" value="PGF_CTERM"/>
</dbReference>
<dbReference type="AlphaFoldDB" id="A0AAE3FZ28"/>
<dbReference type="RefSeq" id="WP_250584740.1">
    <property type="nucleotide sequence ID" value="NZ_JAKRVX010000004.1"/>
</dbReference>
<dbReference type="Proteomes" id="UP001203207">
    <property type="component" value="Unassembled WGS sequence"/>
</dbReference>
<proteinExistence type="inferred from homology"/>
<reference evidence="17" key="2">
    <citation type="submission" date="2022-02" db="EMBL/GenBank/DDBJ databases">
        <authorList>
            <person name="Elcheninov A.G."/>
            <person name="Sorokin D.Y."/>
            <person name="Kublanov I.V."/>
        </authorList>
    </citation>
    <scope>NUCLEOTIDE SEQUENCE</scope>
    <source>
        <strain evidence="17">AArc-St2</strain>
    </source>
</reference>
<dbReference type="Pfam" id="PF25162">
    <property type="entry name" value="DUF7827"/>
    <property type="match status" value="1"/>
</dbReference>
<evidence type="ECO:0000256" key="3">
    <source>
        <dbReference type="ARBA" id="ARBA00009327"/>
    </source>
</evidence>
<evidence type="ECO:0000256" key="7">
    <source>
        <dbReference type="ARBA" id="ARBA00022601"/>
    </source>
</evidence>
<keyword evidence="18" id="KW-1185">Reference proteome</keyword>
<evidence type="ECO:0000256" key="4">
    <source>
        <dbReference type="ARBA" id="ARBA00022475"/>
    </source>
</evidence>
<keyword evidence="9" id="KW-0732">Signal</keyword>
<dbReference type="GO" id="GO:0030115">
    <property type="term" value="C:S-layer"/>
    <property type="evidence" value="ECO:0007669"/>
    <property type="project" value="UniProtKB-SubCell"/>
</dbReference>
<evidence type="ECO:0000256" key="9">
    <source>
        <dbReference type="ARBA" id="ARBA00022729"/>
    </source>
</evidence>
<feature type="region of interest" description="Disordered" evidence="13">
    <location>
        <begin position="774"/>
        <end position="846"/>
    </location>
</feature>
<evidence type="ECO:0000256" key="5">
    <source>
        <dbReference type="ARBA" id="ARBA00022512"/>
    </source>
</evidence>
<feature type="domain" description="PGF-CTERM archaeal protein-sorting signal" evidence="15">
    <location>
        <begin position="844"/>
        <end position="866"/>
    </location>
</feature>
<evidence type="ECO:0000256" key="8">
    <source>
        <dbReference type="ARBA" id="ARBA00022692"/>
    </source>
</evidence>
<dbReference type="InterPro" id="IPR057149">
    <property type="entry name" value="DUF7827"/>
</dbReference>
<keyword evidence="7" id="KW-0701">S-layer</keyword>
<comment type="similarity">
    <text evidence="3">Belongs to the halobacterial S-layer protein family.</text>
</comment>